<dbReference type="InterPro" id="IPR052712">
    <property type="entry name" value="Acid_resist_chaperone_HdeD"/>
</dbReference>
<evidence type="ECO:0000313" key="3">
    <source>
        <dbReference type="Proteomes" id="UP001243757"/>
    </source>
</evidence>
<sequence>MSAWTKWLLLGLLSLVFGVIALGNTVAASLAVTTITGVLFLIAGVAQTVAGLSGMVIGNRLVAVLMGLLMAFLGFSFLSNPLEGAISLAMLVLILLAAGGILRLSFAWMMRQTAYFWPMLLSGALTIILAAYIGTNFAAISVQLLGLLLGIELLFNGAGLIALALFIRSASR</sequence>
<proteinExistence type="predicted"/>
<feature type="transmembrane region" description="Helical" evidence="1">
    <location>
        <begin position="140"/>
        <end position="167"/>
    </location>
</feature>
<gene>
    <name evidence="2" type="ORF">QO033_03265</name>
</gene>
<dbReference type="InterPro" id="IPR005325">
    <property type="entry name" value="DUF308_memb"/>
</dbReference>
<keyword evidence="1" id="KW-0472">Membrane</keyword>
<evidence type="ECO:0000313" key="2">
    <source>
        <dbReference type="EMBL" id="MDK3016679.1"/>
    </source>
</evidence>
<feature type="transmembrane region" description="Helical" evidence="1">
    <location>
        <begin position="31"/>
        <end position="49"/>
    </location>
</feature>
<accession>A0ABT7EWL4</accession>
<feature type="transmembrane region" description="Helical" evidence="1">
    <location>
        <begin position="84"/>
        <end position="102"/>
    </location>
</feature>
<dbReference type="Proteomes" id="UP001243757">
    <property type="component" value="Unassembled WGS sequence"/>
</dbReference>
<keyword evidence="1" id="KW-0812">Transmembrane</keyword>
<evidence type="ECO:0000256" key="1">
    <source>
        <dbReference type="SAM" id="Phobius"/>
    </source>
</evidence>
<dbReference type="EMBL" id="JASNJD010000002">
    <property type="protein sequence ID" value="MDK3016679.1"/>
    <property type="molecule type" value="Genomic_DNA"/>
</dbReference>
<keyword evidence="1" id="KW-1133">Transmembrane helix</keyword>
<comment type="caution">
    <text evidence="2">The sequence shown here is derived from an EMBL/GenBank/DDBJ whole genome shotgun (WGS) entry which is preliminary data.</text>
</comment>
<dbReference type="PANTHER" id="PTHR34989">
    <property type="entry name" value="PROTEIN HDED"/>
    <property type="match status" value="1"/>
</dbReference>
<keyword evidence="3" id="KW-1185">Reference proteome</keyword>
<reference evidence="2 3" key="1">
    <citation type="submission" date="2023-05" db="EMBL/GenBank/DDBJ databases">
        <title>Pseudodonghicola sp. nov.</title>
        <authorList>
            <person name="Huang J."/>
        </authorList>
    </citation>
    <scope>NUCLEOTIDE SEQUENCE [LARGE SCALE GENOMIC DNA]</scope>
    <source>
        <strain evidence="2 3">IC7</strain>
    </source>
</reference>
<dbReference type="RefSeq" id="WP_284479498.1">
    <property type="nucleotide sequence ID" value="NZ_JASNJD010000002.1"/>
</dbReference>
<dbReference type="PANTHER" id="PTHR34989:SF1">
    <property type="entry name" value="PROTEIN HDED"/>
    <property type="match status" value="1"/>
</dbReference>
<dbReference type="Pfam" id="PF03729">
    <property type="entry name" value="DUF308"/>
    <property type="match status" value="1"/>
</dbReference>
<protein>
    <submittedName>
        <fullName evidence="2">DUF308 domain-containing protein</fullName>
    </submittedName>
</protein>
<name>A0ABT7EWL4_9RHOB</name>
<organism evidence="2 3">
    <name type="scientific">Pseudodonghicola flavimaris</name>
    <dbReference type="NCBI Taxonomy" id="3050036"/>
    <lineage>
        <taxon>Bacteria</taxon>
        <taxon>Pseudomonadati</taxon>
        <taxon>Pseudomonadota</taxon>
        <taxon>Alphaproteobacteria</taxon>
        <taxon>Rhodobacterales</taxon>
        <taxon>Paracoccaceae</taxon>
        <taxon>Pseudodonghicola</taxon>
    </lineage>
</organism>
<feature type="transmembrane region" description="Helical" evidence="1">
    <location>
        <begin position="114"/>
        <end position="134"/>
    </location>
</feature>
<feature type="transmembrane region" description="Helical" evidence="1">
    <location>
        <begin position="61"/>
        <end position="78"/>
    </location>
</feature>